<proteinExistence type="predicted"/>
<dbReference type="EMBL" id="JBHSJB010000033">
    <property type="protein sequence ID" value="MFC5058514.1"/>
    <property type="molecule type" value="Genomic_DNA"/>
</dbReference>
<protein>
    <submittedName>
        <fullName evidence="1">Uncharacterized protein</fullName>
    </submittedName>
</protein>
<evidence type="ECO:0000313" key="2">
    <source>
        <dbReference type="Proteomes" id="UP001595833"/>
    </source>
</evidence>
<reference evidence="2" key="1">
    <citation type="journal article" date="2019" name="Int. J. Syst. Evol. Microbiol.">
        <title>The Global Catalogue of Microorganisms (GCM) 10K type strain sequencing project: providing services to taxonomists for standard genome sequencing and annotation.</title>
        <authorList>
            <consortium name="The Broad Institute Genomics Platform"/>
            <consortium name="The Broad Institute Genome Sequencing Center for Infectious Disease"/>
            <person name="Wu L."/>
            <person name="Ma J."/>
        </authorList>
    </citation>
    <scope>NUCLEOTIDE SEQUENCE [LARGE SCALE GENOMIC DNA]</scope>
    <source>
        <strain evidence="2">KCTC 12848</strain>
    </source>
</reference>
<dbReference type="Proteomes" id="UP001595833">
    <property type="component" value="Unassembled WGS sequence"/>
</dbReference>
<keyword evidence="2" id="KW-1185">Reference proteome</keyword>
<accession>A0ABV9YAV8</accession>
<sequence>MPENELAELRRLVVRLRTRVGSLRSDGADDPAARRVVNSVERLEIDLAEFARSVRPPEVNPHSVVVVPDTPYDPAFWSGADDEGVGGHRRDHA</sequence>
<name>A0ABV9YAV8_9PSEU</name>
<evidence type="ECO:0000313" key="1">
    <source>
        <dbReference type="EMBL" id="MFC5058514.1"/>
    </source>
</evidence>
<organism evidence="1 2">
    <name type="scientific">Saccharothrix xinjiangensis</name>
    <dbReference type="NCBI Taxonomy" id="204798"/>
    <lineage>
        <taxon>Bacteria</taxon>
        <taxon>Bacillati</taxon>
        <taxon>Actinomycetota</taxon>
        <taxon>Actinomycetes</taxon>
        <taxon>Pseudonocardiales</taxon>
        <taxon>Pseudonocardiaceae</taxon>
        <taxon>Saccharothrix</taxon>
    </lineage>
</organism>
<gene>
    <name evidence="1" type="ORF">ACFPFM_32790</name>
</gene>
<comment type="caution">
    <text evidence="1">The sequence shown here is derived from an EMBL/GenBank/DDBJ whole genome shotgun (WGS) entry which is preliminary data.</text>
</comment>
<dbReference type="RefSeq" id="WP_344038954.1">
    <property type="nucleotide sequence ID" value="NZ_BAAAKE010000013.1"/>
</dbReference>